<gene>
    <name evidence="3" type="ORF">E0Z10_g5367</name>
</gene>
<dbReference type="InterPro" id="IPR056681">
    <property type="entry name" value="DUF7779"/>
</dbReference>
<dbReference type="Gene3D" id="1.25.40.10">
    <property type="entry name" value="Tetratricopeptide repeat domain"/>
    <property type="match status" value="2"/>
</dbReference>
<evidence type="ECO:0000313" key="4">
    <source>
        <dbReference type="Proteomes" id="UP000297716"/>
    </source>
</evidence>
<reference evidence="3 4" key="1">
    <citation type="submission" date="2019-03" db="EMBL/GenBank/DDBJ databases">
        <title>Draft genome sequence of Xylaria hypoxylon DSM 108379, a ubiquitous saprotrophic-parasitic fungi on hardwood.</title>
        <authorList>
            <person name="Buettner E."/>
            <person name="Leonhardt S."/>
            <person name="Gebauer A.M."/>
            <person name="Liers C."/>
            <person name="Hofrichter M."/>
            <person name="Kellner H."/>
        </authorList>
    </citation>
    <scope>NUCLEOTIDE SEQUENCE [LARGE SCALE GENOMIC DNA]</scope>
    <source>
        <strain evidence="3 4">DSM 108379</strain>
    </source>
</reference>
<evidence type="ECO:0000313" key="3">
    <source>
        <dbReference type="EMBL" id="TGJ83408.1"/>
    </source>
</evidence>
<keyword evidence="4" id="KW-1185">Reference proteome</keyword>
<comment type="caution">
    <text evidence="3">The sequence shown here is derived from an EMBL/GenBank/DDBJ whole genome shotgun (WGS) entry which is preliminary data.</text>
</comment>
<proteinExistence type="predicted"/>
<dbReference type="SUPFAM" id="SSF52540">
    <property type="entry name" value="P-loop containing nucleoside triphosphate hydrolases"/>
    <property type="match status" value="1"/>
</dbReference>
<dbReference type="Pfam" id="PF25000">
    <property type="entry name" value="DUF7779"/>
    <property type="match status" value="1"/>
</dbReference>
<organism evidence="3 4">
    <name type="scientific">Xylaria hypoxylon</name>
    <dbReference type="NCBI Taxonomy" id="37992"/>
    <lineage>
        <taxon>Eukaryota</taxon>
        <taxon>Fungi</taxon>
        <taxon>Dikarya</taxon>
        <taxon>Ascomycota</taxon>
        <taxon>Pezizomycotina</taxon>
        <taxon>Sordariomycetes</taxon>
        <taxon>Xylariomycetidae</taxon>
        <taxon>Xylariales</taxon>
        <taxon>Xylariaceae</taxon>
        <taxon>Xylaria</taxon>
    </lineage>
</organism>
<evidence type="ECO:0000256" key="1">
    <source>
        <dbReference type="PROSITE-ProRule" id="PRU00339"/>
    </source>
</evidence>
<dbReference type="InterPro" id="IPR019734">
    <property type="entry name" value="TPR_rpt"/>
</dbReference>
<dbReference type="OrthoDB" id="6161812at2759"/>
<dbReference type="PROSITE" id="PS50005">
    <property type="entry name" value="TPR"/>
    <property type="match status" value="1"/>
</dbReference>
<sequence>MRSRARWEDAFKIQKRHLGKHLSDIDSNLSFDSFSLYLEDLEDSRSNRGLGRFLSRNVLDQIKELTGAIAYTFTDILAIIAEMITDLTDQLPLFEQYRSLFPTAYELEEPILELYFNYVGFCIDVVTFLRSKRWKANLRRQPIMNGIPFDRNFRFQGREAVLDDLHKVLRPNDGVVGKSGQKSCVIHGIGGVGKTQVALEYTYRYREDYSRIFWVRAETGVELSTSFASFARSLVPDSAVFYQLTNVKQVRDWMVQNDRWLLIFDNADAVDLDLSLYWPPSCHGEIIVTTQRRDFRHWAVNDIHLDTFDEDVGAQLILDIIDDTSQTHSKETIETARNISIELGGLPRLISHIAGYIEGTKASLNAILSSLQQPSAFKRIWAFDSTTSTNFQYNHSMAKVWELALDALQPEALRMLHLMAMLNADEVNEDLLFGDWQDSDLDFLSEYRCFEFNELRKSLIDRHLVTATMDTNSTKLSMHRVLEKHLLQQIDDAGADELGLVFKRAVVMIRLQFPQADELQTPNSMAWVECEKCLPHVMSLRTIYQQWSPKVKPTYDFATLLADTATNYMWERGLTSEALEILTTGEQVCNDLSQLEDIKPVYADICAIAGSVHEENGLSGRAAALEACEKALKLRQERVRALEDNGQTDTVNGELQLANAWNDVGVVKLSYGDFEAALSCFLESQNLKQRHKTEQEMPWHYGELYKNLALTKLYQGDIIEAEEDARRSCDLCSSGRSKKDASVQTARSILGIVLMNVKKTEKALELLKGVYRARKDLLGETNFHTKDSLYLVAELYRFRGKMDKAESNLRLALNQCEFSWGDESVARARYHLALVINTIPDKLNTERELEAKALVDKARETRKRVAPSYKDVLSPEEEFQCFEFMNSITAGRWIGQSR</sequence>
<protein>
    <recommendedName>
        <fullName evidence="2">DUF7779 domain-containing protein</fullName>
    </recommendedName>
</protein>
<keyword evidence="1" id="KW-0802">TPR repeat</keyword>
<dbReference type="EMBL" id="SKBN01000095">
    <property type="protein sequence ID" value="TGJ83408.1"/>
    <property type="molecule type" value="Genomic_DNA"/>
</dbReference>
<dbReference type="Proteomes" id="UP000297716">
    <property type="component" value="Unassembled WGS sequence"/>
</dbReference>
<feature type="repeat" description="TPR" evidence="1">
    <location>
        <begin position="658"/>
        <end position="691"/>
    </location>
</feature>
<dbReference type="Gene3D" id="3.40.50.300">
    <property type="entry name" value="P-loop containing nucleotide triphosphate hydrolases"/>
    <property type="match status" value="1"/>
</dbReference>
<dbReference type="PANTHER" id="PTHR35205:SF1">
    <property type="entry name" value="ZU5 DOMAIN-CONTAINING PROTEIN"/>
    <property type="match status" value="1"/>
</dbReference>
<dbReference type="InterPro" id="IPR011990">
    <property type="entry name" value="TPR-like_helical_dom_sf"/>
</dbReference>
<feature type="domain" description="DUF7779" evidence="2">
    <location>
        <begin position="404"/>
        <end position="492"/>
    </location>
</feature>
<accession>A0A4Z0YTQ8</accession>
<dbReference type="AlphaFoldDB" id="A0A4Z0YTQ8"/>
<dbReference type="GO" id="GO:0043531">
    <property type="term" value="F:ADP binding"/>
    <property type="evidence" value="ECO:0007669"/>
    <property type="project" value="InterPro"/>
</dbReference>
<dbReference type="STRING" id="37992.A0A4Z0YTQ8"/>
<dbReference type="PANTHER" id="PTHR35205">
    <property type="entry name" value="NB-ARC AND TPR DOMAIN PROTEIN"/>
    <property type="match status" value="1"/>
</dbReference>
<dbReference type="InterPro" id="IPR027417">
    <property type="entry name" value="P-loop_NTPase"/>
</dbReference>
<dbReference type="SMART" id="SM00028">
    <property type="entry name" value="TPR"/>
    <property type="match status" value="4"/>
</dbReference>
<name>A0A4Z0YTQ8_9PEZI</name>
<dbReference type="SUPFAM" id="SSF48452">
    <property type="entry name" value="TPR-like"/>
    <property type="match status" value="2"/>
</dbReference>
<evidence type="ECO:0000259" key="2">
    <source>
        <dbReference type="Pfam" id="PF25000"/>
    </source>
</evidence>